<protein>
    <recommendedName>
        <fullName evidence="6">dolichyl-diphosphooligosaccharide--protein glycotransferase</fullName>
        <ecNumber evidence="6">2.4.99.18</ecNumber>
    </recommendedName>
</protein>
<evidence type="ECO:0000256" key="9">
    <source>
        <dbReference type="ARBA" id="ARBA00022692"/>
    </source>
</evidence>
<dbReference type="Pfam" id="PF02516">
    <property type="entry name" value="STT3"/>
    <property type="match status" value="1"/>
</dbReference>
<evidence type="ECO:0000256" key="10">
    <source>
        <dbReference type="ARBA" id="ARBA00022723"/>
    </source>
</evidence>
<evidence type="ECO:0000313" key="20">
    <source>
        <dbReference type="EMBL" id="TXG51808.1"/>
    </source>
</evidence>
<evidence type="ECO:0000256" key="16">
    <source>
        <dbReference type="SAM" id="MobiDB-lite"/>
    </source>
</evidence>
<feature type="transmembrane region" description="Helical" evidence="17">
    <location>
        <begin position="234"/>
        <end position="257"/>
    </location>
</feature>
<feature type="transmembrane region" description="Helical" evidence="17">
    <location>
        <begin position="147"/>
        <end position="167"/>
    </location>
</feature>
<comment type="caution">
    <text evidence="20">The sequence shown here is derived from an EMBL/GenBank/DDBJ whole genome shotgun (WGS) entry which is preliminary data.</text>
</comment>
<dbReference type="GO" id="GO:0012505">
    <property type="term" value="C:endomembrane system"/>
    <property type="evidence" value="ECO:0007669"/>
    <property type="project" value="UniProtKB-SubCell"/>
</dbReference>
<keyword evidence="21" id="KW-1185">Reference proteome</keyword>
<dbReference type="EMBL" id="VAHF01000011">
    <property type="protein sequence ID" value="TXG51808.1"/>
    <property type="molecule type" value="Genomic_DNA"/>
</dbReference>
<comment type="cofactor">
    <cofactor evidence="2">
        <name>Mg(2+)</name>
        <dbReference type="ChEBI" id="CHEBI:18420"/>
    </cofactor>
</comment>
<dbReference type="PANTHER" id="PTHR13872">
    <property type="entry name" value="DOLICHYL-DIPHOSPHOOLIGOSACCHARIDE--PROTEIN GLYCOSYLTRANSFERASE SUBUNIT"/>
    <property type="match status" value="1"/>
</dbReference>
<comment type="pathway">
    <text evidence="4">Protein modification; protein glycosylation.</text>
</comment>
<dbReference type="GO" id="GO:0046872">
    <property type="term" value="F:metal ion binding"/>
    <property type="evidence" value="ECO:0007669"/>
    <property type="project" value="UniProtKB-KW"/>
</dbReference>
<evidence type="ECO:0000256" key="8">
    <source>
        <dbReference type="ARBA" id="ARBA00022679"/>
    </source>
</evidence>
<evidence type="ECO:0000256" key="1">
    <source>
        <dbReference type="ARBA" id="ARBA00001936"/>
    </source>
</evidence>
<keyword evidence="8" id="KW-0808">Transferase</keyword>
<feature type="transmembrane region" description="Helical" evidence="17">
    <location>
        <begin position="418"/>
        <end position="434"/>
    </location>
</feature>
<feature type="transmembrane region" description="Helical" evidence="17">
    <location>
        <begin position="300"/>
        <end position="322"/>
    </location>
</feature>
<keyword evidence="7" id="KW-0328">Glycosyltransferase</keyword>
<keyword evidence="13 17" id="KW-0472">Membrane</keyword>
<keyword evidence="14" id="KW-0464">Manganese</keyword>
<dbReference type="EC" id="2.4.99.18" evidence="6"/>
<feature type="compositionally biased region" description="Low complexity" evidence="16">
    <location>
        <begin position="18"/>
        <end position="27"/>
    </location>
</feature>
<evidence type="ECO:0000256" key="17">
    <source>
        <dbReference type="SAM" id="Phobius"/>
    </source>
</evidence>
<dbReference type="UniPathway" id="UPA00378"/>
<evidence type="ECO:0000259" key="19">
    <source>
        <dbReference type="Pfam" id="PF21436"/>
    </source>
</evidence>
<feature type="transmembrane region" description="Helical" evidence="17">
    <location>
        <begin position="334"/>
        <end position="356"/>
    </location>
</feature>
<feature type="transmembrane region" description="Helical" evidence="17">
    <location>
        <begin position="440"/>
        <end position="459"/>
    </location>
</feature>
<name>A0A5C7H490_9ROSI</name>
<dbReference type="Pfam" id="PF21436">
    <property type="entry name" value="STT3-PglB_core"/>
    <property type="match status" value="1"/>
</dbReference>
<evidence type="ECO:0000256" key="13">
    <source>
        <dbReference type="ARBA" id="ARBA00023136"/>
    </source>
</evidence>
<feature type="transmembrane region" description="Helical" evidence="17">
    <location>
        <begin position="203"/>
        <end position="228"/>
    </location>
</feature>
<evidence type="ECO:0000256" key="11">
    <source>
        <dbReference type="ARBA" id="ARBA00022842"/>
    </source>
</evidence>
<evidence type="ECO:0000256" key="14">
    <source>
        <dbReference type="ARBA" id="ARBA00023211"/>
    </source>
</evidence>
<keyword evidence="12 17" id="KW-1133">Transmembrane helix</keyword>
<feature type="transmembrane region" description="Helical" evidence="17">
    <location>
        <begin position="393"/>
        <end position="411"/>
    </location>
</feature>
<dbReference type="Proteomes" id="UP000323000">
    <property type="component" value="Chromosome 11"/>
</dbReference>
<dbReference type="GO" id="GO:0004579">
    <property type="term" value="F:dolichyl-diphosphooligosaccharide-protein glycotransferase activity"/>
    <property type="evidence" value="ECO:0007669"/>
    <property type="project" value="UniProtKB-EC"/>
</dbReference>
<organism evidence="20 21">
    <name type="scientific">Acer yangbiense</name>
    <dbReference type="NCBI Taxonomy" id="1000413"/>
    <lineage>
        <taxon>Eukaryota</taxon>
        <taxon>Viridiplantae</taxon>
        <taxon>Streptophyta</taxon>
        <taxon>Embryophyta</taxon>
        <taxon>Tracheophyta</taxon>
        <taxon>Spermatophyta</taxon>
        <taxon>Magnoliopsida</taxon>
        <taxon>eudicotyledons</taxon>
        <taxon>Gunneridae</taxon>
        <taxon>Pentapetalae</taxon>
        <taxon>rosids</taxon>
        <taxon>malvids</taxon>
        <taxon>Sapindales</taxon>
        <taxon>Sapindaceae</taxon>
        <taxon>Hippocastanoideae</taxon>
        <taxon>Acereae</taxon>
        <taxon>Acer</taxon>
    </lineage>
</organism>
<evidence type="ECO:0000259" key="18">
    <source>
        <dbReference type="Pfam" id="PF02516"/>
    </source>
</evidence>
<feature type="transmembrane region" description="Helical" evidence="17">
    <location>
        <begin position="115"/>
        <end position="135"/>
    </location>
</feature>
<comment type="subcellular location">
    <subcellularLocation>
        <location evidence="3">Endomembrane system</location>
        <topology evidence="3">Multi-pass membrane protein</topology>
    </subcellularLocation>
</comment>
<feature type="region of interest" description="Disordered" evidence="16">
    <location>
        <begin position="1"/>
        <end position="27"/>
    </location>
</feature>
<evidence type="ECO:0000256" key="5">
    <source>
        <dbReference type="ARBA" id="ARBA00010810"/>
    </source>
</evidence>
<feature type="domain" description="STT3/PglB/AglB core" evidence="19">
    <location>
        <begin position="566"/>
        <end position="624"/>
    </location>
</feature>
<feature type="transmembrane region" description="Helical" evidence="17">
    <location>
        <begin position="173"/>
        <end position="191"/>
    </location>
</feature>
<evidence type="ECO:0000313" key="21">
    <source>
        <dbReference type="Proteomes" id="UP000323000"/>
    </source>
</evidence>
<sequence length="757" mass="85436">MVGKTEPVNGSVKQAVMSSSSSNPSRSDLLTNTFSLKSLKLKTKQQELLIRVSILCLVYILAFITRLFSVLRYESMIHEFDPYFNYRTTLFLTQKGFYEFWNWFDSESWYPLGRIIGGTLYPGLMVTAALIYWTLRLLRFAVHIREVCVLTAPFFASNTTLVAYFFGKEIWDSGAGLVAAALIAICPGYISRSVAGSYDNEGVAIFALLLTFYLFVKAVNTGSLAWALATAFGYFYMVSAWGGYVFIINLIPLYVLVLLITGRYSMRLYVAYNCMYVLGMLLAMQIRFVGFQHVQSGEHMAAMGVFFLMQVFYFLDWVKYMLSDTKMFQDFLRITVTCAVVAGAIALGVGTASGYISPWTGRFYSLLDPTYAKDHIPIIASVSEHQPTAWSSFMFDFHILLFLFPAGLYFCFKRLSDATIFIVMYGLTSMYFAGVMVRLILVATPAVCLISAIAVSATIKNLTLLIRTKSKTALTTSTKGSSGSKASSKASLDQSQPFQKNGAIALLFGAFYLLSRYVSHCTWVTSEAYSSPSIVLAARGAHGRVIFDDYREAYFWLRQNTPPDAKVMSWWDYGYQITAMGNRTVIVDNNTWNNTHIATVGRAMSSYEDEAYEIMRSLDVDYVLVVFGGVTGYSSDDINKFLWMVRIGGGVFPVIKEPDYLVNGEYRVDKGAAPKMLNCLILVCLSCLFIYFCYRYKLSYYRFGELVTEYGKPSGYDRARGVEIGNKDIKLEYLEEAFTTSNWIVRIYKVKPPKNRW</sequence>
<dbReference type="InterPro" id="IPR048999">
    <property type="entry name" value="STT3-PglB_core"/>
</dbReference>
<evidence type="ECO:0000256" key="15">
    <source>
        <dbReference type="ARBA" id="ARBA00048829"/>
    </source>
</evidence>
<comment type="cofactor">
    <cofactor evidence="1">
        <name>Mn(2+)</name>
        <dbReference type="ChEBI" id="CHEBI:29035"/>
    </cofactor>
</comment>
<feature type="transmembrane region" description="Helical" evidence="17">
    <location>
        <begin position="675"/>
        <end position="694"/>
    </location>
</feature>
<dbReference type="PANTHER" id="PTHR13872:SF1">
    <property type="entry name" value="DOLICHYL-DIPHOSPHOOLIGOSACCHARIDE--PROTEIN GLYCOSYLTRANSFERASE SUBUNIT STT3B"/>
    <property type="match status" value="1"/>
</dbReference>
<accession>A0A5C7H490</accession>
<comment type="catalytic activity">
    <reaction evidence="15">
        <text>a di-trans,poly-cis-dolichyl diphosphooligosaccharide + L-asparaginyl-[protein] = N(4)-(oligosaccharide-(1-&gt;4)-N-acetyl-beta-D-glucosaminyl-(1-&gt;4)-N-acetyl-beta-D-glucosaminyl)-L-asparaginyl-[protein] + a di-trans,poly-cis-dolichyl diphosphate + H(+)</text>
        <dbReference type="Rhea" id="RHEA:22980"/>
        <dbReference type="Rhea" id="RHEA-COMP:12804"/>
        <dbReference type="Rhea" id="RHEA-COMP:12805"/>
        <dbReference type="Rhea" id="RHEA-COMP:19506"/>
        <dbReference type="Rhea" id="RHEA-COMP:19509"/>
        <dbReference type="ChEBI" id="CHEBI:15378"/>
        <dbReference type="ChEBI" id="CHEBI:50347"/>
        <dbReference type="ChEBI" id="CHEBI:57497"/>
        <dbReference type="ChEBI" id="CHEBI:57570"/>
        <dbReference type="ChEBI" id="CHEBI:132529"/>
        <dbReference type="EC" id="2.4.99.18"/>
    </reaction>
</comment>
<keyword evidence="11" id="KW-0460">Magnesium</keyword>
<evidence type="ECO:0000256" key="7">
    <source>
        <dbReference type="ARBA" id="ARBA00022676"/>
    </source>
</evidence>
<dbReference type="OrthoDB" id="10261066at2759"/>
<feature type="domain" description="Oligosaccharyl transferase STT3 N-terminal" evidence="18">
    <location>
        <begin position="52"/>
        <end position="450"/>
    </location>
</feature>
<dbReference type="AlphaFoldDB" id="A0A5C7H490"/>
<reference evidence="21" key="1">
    <citation type="journal article" date="2019" name="Gigascience">
        <title>De novo genome assembly of the endangered Acer yangbiense, a plant species with extremely small populations endemic to Yunnan Province, China.</title>
        <authorList>
            <person name="Yang J."/>
            <person name="Wariss H.M."/>
            <person name="Tao L."/>
            <person name="Zhang R."/>
            <person name="Yun Q."/>
            <person name="Hollingsworth P."/>
            <person name="Dao Z."/>
            <person name="Luo G."/>
            <person name="Guo H."/>
            <person name="Ma Y."/>
            <person name="Sun W."/>
        </authorList>
    </citation>
    <scope>NUCLEOTIDE SEQUENCE [LARGE SCALE GENOMIC DNA]</scope>
    <source>
        <strain evidence="21">cv. Malutang</strain>
    </source>
</reference>
<evidence type="ECO:0000256" key="12">
    <source>
        <dbReference type="ARBA" id="ARBA00022989"/>
    </source>
</evidence>
<dbReference type="GO" id="GO:0016020">
    <property type="term" value="C:membrane"/>
    <property type="evidence" value="ECO:0007669"/>
    <property type="project" value="InterPro"/>
</dbReference>
<keyword evidence="10" id="KW-0479">Metal-binding</keyword>
<gene>
    <name evidence="20" type="ORF">EZV62_024332</name>
</gene>
<dbReference type="Gene3D" id="3.40.50.12610">
    <property type="match status" value="1"/>
</dbReference>
<dbReference type="InterPro" id="IPR048307">
    <property type="entry name" value="STT3_N"/>
</dbReference>
<proteinExistence type="inferred from homology"/>
<feature type="transmembrane region" description="Helical" evidence="17">
    <location>
        <begin position="48"/>
        <end position="68"/>
    </location>
</feature>
<comment type="similarity">
    <text evidence="5">Belongs to the STT3 family.</text>
</comment>
<dbReference type="InterPro" id="IPR003674">
    <property type="entry name" value="Oligo_trans_STT3"/>
</dbReference>
<feature type="transmembrane region" description="Helical" evidence="17">
    <location>
        <begin position="269"/>
        <end position="288"/>
    </location>
</feature>
<evidence type="ECO:0000256" key="6">
    <source>
        <dbReference type="ARBA" id="ARBA00012605"/>
    </source>
</evidence>
<evidence type="ECO:0000256" key="2">
    <source>
        <dbReference type="ARBA" id="ARBA00001946"/>
    </source>
</evidence>
<evidence type="ECO:0000256" key="4">
    <source>
        <dbReference type="ARBA" id="ARBA00004922"/>
    </source>
</evidence>
<keyword evidence="9 17" id="KW-0812">Transmembrane</keyword>
<evidence type="ECO:0000256" key="3">
    <source>
        <dbReference type="ARBA" id="ARBA00004127"/>
    </source>
</evidence>